<gene>
    <name evidence="1" type="ORF">SAMN04488598_15512</name>
    <name evidence="2" type="ORF">SAMN04515652_1351</name>
</gene>
<evidence type="ECO:0000313" key="3">
    <source>
        <dbReference type="Proteomes" id="UP000198612"/>
    </source>
</evidence>
<dbReference type="EMBL" id="FNBJ01000055">
    <property type="protein sequence ID" value="SDG17205.1"/>
    <property type="molecule type" value="Genomic_DNA"/>
</dbReference>
<dbReference type="Proteomes" id="UP000199519">
    <property type="component" value="Unassembled WGS sequence"/>
</dbReference>
<name>A0A1I0CDK4_9FIRM</name>
<evidence type="ECO:0000313" key="2">
    <source>
        <dbReference type="EMBL" id="SET17647.1"/>
    </source>
</evidence>
<dbReference type="AlphaFoldDB" id="A0A1I0CDK4"/>
<dbReference type="RefSeq" id="WP_089720650.1">
    <property type="nucleotide sequence ID" value="NZ_FNBJ01000055.1"/>
</dbReference>
<sequence length="118" mass="14029">MKKIMIGILIIGLMFIFTSQILAFENMTAARWNNLKEEEKVKYLEGIFFGMNFFMISMHSSFEENIDMDLMAEQLKREGELIQPDSDDYNDTVNKIDNYFKKNPDKEMFDLWMTNTIE</sequence>
<protein>
    <submittedName>
        <fullName evidence="2">Uncharacterized protein</fullName>
    </submittedName>
</protein>
<dbReference type="Proteomes" id="UP000198612">
    <property type="component" value="Unassembled WGS sequence"/>
</dbReference>
<evidence type="ECO:0000313" key="1">
    <source>
        <dbReference type="EMBL" id="SDG17205.1"/>
    </source>
</evidence>
<reference evidence="3 4" key="1">
    <citation type="submission" date="2016-10" db="EMBL/GenBank/DDBJ databases">
        <authorList>
            <person name="Varghese N."/>
            <person name="Submissions S."/>
        </authorList>
    </citation>
    <scope>NUCLEOTIDE SEQUENCE [LARGE SCALE GENOMIC DNA]</scope>
    <source>
        <strain evidence="1 4">WG2</strain>
        <strain evidence="2 3">WG5</strain>
    </source>
</reference>
<dbReference type="EMBL" id="FOHG01000035">
    <property type="protein sequence ID" value="SET17647.1"/>
    <property type="molecule type" value="Genomic_DNA"/>
</dbReference>
<proteinExistence type="predicted"/>
<organism evidence="2 3">
    <name type="scientific">Halanaerobium congolense</name>
    <dbReference type="NCBI Taxonomy" id="54121"/>
    <lineage>
        <taxon>Bacteria</taxon>
        <taxon>Bacillati</taxon>
        <taxon>Bacillota</taxon>
        <taxon>Clostridia</taxon>
        <taxon>Halanaerobiales</taxon>
        <taxon>Halanaerobiaceae</taxon>
        <taxon>Halanaerobium</taxon>
    </lineage>
</organism>
<accession>A0A1I0CDK4</accession>
<keyword evidence="4" id="KW-1185">Reference proteome</keyword>
<evidence type="ECO:0000313" key="4">
    <source>
        <dbReference type="Proteomes" id="UP000199519"/>
    </source>
</evidence>